<comment type="caution">
    <text evidence="1">The sequence shown here is derived from an EMBL/GenBank/DDBJ whole genome shotgun (WGS) entry which is preliminary data.</text>
</comment>
<dbReference type="Gene3D" id="2.40.50.140">
    <property type="entry name" value="Nucleic acid-binding proteins"/>
    <property type="match status" value="1"/>
</dbReference>
<evidence type="ECO:0000313" key="1">
    <source>
        <dbReference type="EMBL" id="NLV12187.1"/>
    </source>
</evidence>
<dbReference type="InterPro" id="IPR012340">
    <property type="entry name" value="NA-bd_OB-fold"/>
</dbReference>
<gene>
    <name evidence="1" type="ORF">GOC77_02685</name>
</gene>
<sequence>MSYEDWAGGIRCSECGREYTGIECPICRQVDPTEREVVTEYENGRGDQQPPENGTVSTDSGVYDIDKIEHERHADAEKVNPEVVDPSDYVTRAVSGVVFNKRHAWKAENRADEDHPLSLFVVTTADSEFNWIEIPLWDDAERAMEDISIGDSIQAEGRLSKDDGVHKIHIHSEDSIDILTEPPEVKFDSMAVDQITSATPKVDLEGTVERVGEIRDIQLDDEKVKLREIHVSDHSNDQIQVALWRTNAYEKVAPGDEIIIAGGLAKPHNEKVVVRVGWSGHIGYRSS</sequence>
<name>A0A847UIW2_HALAR</name>
<reference evidence="1" key="1">
    <citation type="submission" date="2019-12" db="EMBL/GenBank/DDBJ databases">
        <title>Whole genome sequencing of Haloarcula argentinensis strain pws5.</title>
        <authorList>
            <person name="Verma D.K."/>
            <person name="Gopal K."/>
            <person name="Prasad E.S."/>
        </authorList>
    </citation>
    <scope>NUCLEOTIDE SEQUENCE</scope>
    <source>
        <strain evidence="1">Pws5</strain>
    </source>
</reference>
<dbReference type="EMBL" id="WOWA01000002">
    <property type="protein sequence ID" value="NLV12187.1"/>
    <property type="molecule type" value="Genomic_DNA"/>
</dbReference>
<dbReference type="SUPFAM" id="SSF50249">
    <property type="entry name" value="Nucleic acid-binding proteins"/>
    <property type="match status" value="1"/>
</dbReference>
<evidence type="ECO:0008006" key="3">
    <source>
        <dbReference type="Google" id="ProtNLM"/>
    </source>
</evidence>
<dbReference type="RefSeq" id="WP_170095839.1">
    <property type="nucleotide sequence ID" value="NZ_WOWA01000002.1"/>
</dbReference>
<dbReference type="Proteomes" id="UP000641625">
    <property type="component" value="Unassembled WGS sequence"/>
</dbReference>
<organism evidence="1 2">
    <name type="scientific">Haloarcula argentinensis</name>
    <dbReference type="NCBI Taxonomy" id="43776"/>
    <lineage>
        <taxon>Archaea</taxon>
        <taxon>Methanobacteriati</taxon>
        <taxon>Methanobacteriota</taxon>
        <taxon>Stenosarchaea group</taxon>
        <taxon>Halobacteria</taxon>
        <taxon>Halobacteriales</taxon>
        <taxon>Haloarculaceae</taxon>
        <taxon>Haloarcula</taxon>
    </lineage>
</organism>
<accession>A0A847UIW2</accession>
<dbReference type="AlphaFoldDB" id="A0A847UIW2"/>
<protein>
    <recommendedName>
        <fullName evidence="3">Replication factor A</fullName>
    </recommendedName>
</protein>
<proteinExistence type="predicted"/>
<evidence type="ECO:0000313" key="2">
    <source>
        <dbReference type="Proteomes" id="UP000641625"/>
    </source>
</evidence>